<keyword evidence="1" id="KW-0472">Membrane</keyword>
<dbReference type="OrthoDB" id="9008384at2"/>
<dbReference type="GeneID" id="61306902"/>
<sequence length="66" mass="6998">MKHLAEFAWSAGHPTLVITLVFTAAYCAVGIPAHCLLGPGARDYYGTMAGVFAALAYLTLILGFRP</sequence>
<gene>
    <name evidence="2" type="ORF">C7400_10799</name>
    <name evidence="3" type="ORF">SAMN05216550_107216</name>
</gene>
<dbReference type="EMBL" id="FNZM01000007">
    <property type="protein sequence ID" value="SEJ69366.1"/>
    <property type="molecule type" value="Genomic_DNA"/>
</dbReference>
<comment type="caution">
    <text evidence="3">The sequence shown here is derived from an EMBL/GenBank/DDBJ whole genome shotgun (WGS) entry which is preliminary data.</text>
</comment>
<keyword evidence="5" id="KW-1185">Reference proteome</keyword>
<dbReference type="Proteomes" id="UP000183529">
    <property type="component" value="Unassembled WGS sequence"/>
</dbReference>
<accession>A0A1A5XII7</accession>
<evidence type="ECO:0000256" key="1">
    <source>
        <dbReference type="SAM" id="Phobius"/>
    </source>
</evidence>
<reference evidence="3 4" key="1">
    <citation type="submission" date="2016-10" db="EMBL/GenBank/DDBJ databases">
        <authorList>
            <person name="Varghese N."/>
            <person name="Submissions S."/>
        </authorList>
    </citation>
    <scope>NUCLEOTIDE SEQUENCE [LARGE SCALE GENOMIC DNA]</scope>
    <source>
        <strain evidence="3 4">LMG 22274</strain>
    </source>
</reference>
<organism evidence="3 4">
    <name type="scientific">Paraburkholderia tropica</name>
    <dbReference type="NCBI Taxonomy" id="92647"/>
    <lineage>
        <taxon>Bacteria</taxon>
        <taxon>Pseudomonadati</taxon>
        <taxon>Pseudomonadota</taxon>
        <taxon>Betaproteobacteria</taxon>
        <taxon>Burkholderiales</taxon>
        <taxon>Burkholderiaceae</taxon>
        <taxon>Paraburkholderia</taxon>
    </lineage>
</organism>
<keyword evidence="1" id="KW-0812">Transmembrane</keyword>
<proteinExistence type="predicted"/>
<reference evidence="2 5" key="2">
    <citation type="submission" date="2018-05" db="EMBL/GenBank/DDBJ databases">
        <title>Genomic Encyclopedia of Type Strains, Phase IV (KMG-V): Genome sequencing to study the core and pangenomes of soil and plant-associated prokaryotes.</title>
        <authorList>
            <person name="Whitman W."/>
        </authorList>
    </citation>
    <scope>NUCLEOTIDE SEQUENCE [LARGE SCALE GENOMIC DNA]</scope>
    <source>
        <strain evidence="2 5">SIr-6563</strain>
    </source>
</reference>
<evidence type="ECO:0000313" key="3">
    <source>
        <dbReference type="EMBL" id="SEJ69366.1"/>
    </source>
</evidence>
<dbReference type="AlphaFoldDB" id="A0A1A5XII7"/>
<dbReference type="Proteomes" id="UP000247515">
    <property type="component" value="Unassembled WGS sequence"/>
</dbReference>
<feature type="transmembrane region" description="Helical" evidence="1">
    <location>
        <begin position="44"/>
        <end position="64"/>
    </location>
</feature>
<keyword evidence="1" id="KW-1133">Transmembrane helix</keyword>
<evidence type="ECO:0000313" key="4">
    <source>
        <dbReference type="Proteomes" id="UP000183529"/>
    </source>
</evidence>
<evidence type="ECO:0000313" key="2">
    <source>
        <dbReference type="EMBL" id="PXX16890.1"/>
    </source>
</evidence>
<name>A0A1A5XII7_9BURK</name>
<evidence type="ECO:0000313" key="5">
    <source>
        <dbReference type="Proteomes" id="UP000247515"/>
    </source>
</evidence>
<protein>
    <submittedName>
        <fullName evidence="3">Uncharacterized protein</fullName>
    </submittedName>
</protein>
<dbReference type="EMBL" id="QJJV01000007">
    <property type="protein sequence ID" value="PXX16890.1"/>
    <property type="molecule type" value="Genomic_DNA"/>
</dbReference>
<dbReference type="RefSeq" id="WP_065058475.1">
    <property type="nucleotide sequence ID" value="NZ_CADFGN010000008.1"/>
</dbReference>
<feature type="transmembrane region" description="Helical" evidence="1">
    <location>
        <begin position="16"/>
        <end position="37"/>
    </location>
</feature>